<dbReference type="EMBL" id="JABVXQ010000003">
    <property type="protein sequence ID" value="KAF6119872.1"/>
    <property type="molecule type" value="Genomic_DNA"/>
</dbReference>
<sequence length="145" mass="16684">MLSQMAVFHLFLQLSNKYSIIYVYHIFIQSSIKGYFCCFCILATMNNVAVNIGVHIKFSLYLEFSCFLCYSPISICKVTGSSGWVFLLMLLPHTVGKKLDSVLIYFRAFTTCIQNDYLGIHEQHNFNTLRGKNKSIPFLCSLHRT</sequence>
<name>A0A834EMR7_9CHIR</name>
<evidence type="ECO:0000256" key="1">
    <source>
        <dbReference type="SAM" id="Phobius"/>
    </source>
</evidence>
<gene>
    <name evidence="2" type="ORF">HJG60_010255</name>
</gene>
<feature type="transmembrane region" description="Helical" evidence="1">
    <location>
        <begin position="6"/>
        <end position="27"/>
    </location>
</feature>
<protein>
    <submittedName>
        <fullName evidence="2">Uncharacterized protein</fullName>
    </submittedName>
</protein>
<accession>A0A834EMR7</accession>
<keyword evidence="1" id="KW-0812">Transmembrane</keyword>
<evidence type="ECO:0000313" key="2">
    <source>
        <dbReference type="EMBL" id="KAF6119872.1"/>
    </source>
</evidence>
<comment type="caution">
    <text evidence="2">The sequence shown here is derived from an EMBL/GenBank/DDBJ whole genome shotgun (WGS) entry which is preliminary data.</text>
</comment>
<feature type="transmembrane region" description="Helical" evidence="1">
    <location>
        <begin position="70"/>
        <end position="91"/>
    </location>
</feature>
<dbReference type="Proteomes" id="UP000664940">
    <property type="component" value="Unassembled WGS sequence"/>
</dbReference>
<keyword evidence="1" id="KW-0472">Membrane</keyword>
<feature type="transmembrane region" description="Helical" evidence="1">
    <location>
        <begin position="34"/>
        <end position="58"/>
    </location>
</feature>
<keyword evidence="1" id="KW-1133">Transmembrane helix</keyword>
<reference evidence="2 3" key="1">
    <citation type="journal article" date="2020" name="Nature">
        <title>Six reference-quality genomes reveal evolution of bat adaptations.</title>
        <authorList>
            <person name="Jebb D."/>
            <person name="Huang Z."/>
            <person name="Pippel M."/>
            <person name="Hughes G.M."/>
            <person name="Lavrichenko K."/>
            <person name="Devanna P."/>
            <person name="Winkler S."/>
            <person name="Jermiin L.S."/>
            <person name="Skirmuntt E.C."/>
            <person name="Katzourakis A."/>
            <person name="Burkitt-Gray L."/>
            <person name="Ray D.A."/>
            <person name="Sullivan K.A.M."/>
            <person name="Roscito J.G."/>
            <person name="Kirilenko B.M."/>
            <person name="Davalos L.M."/>
            <person name="Corthals A.P."/>
            <person name="Power M.L."/>
            <person name="Jones G."/>
            <person name="Ransome R.D."/>
            <person name="Dechmann D.K.N."/>
            <person name="Locatelli A.G."/>
            <person name="Puechmaille S.J."/>
            <person name="Fedrigo O."/>
            <person name="Jarvis E.D."/>
            <person name="Hiller M."/>
            <person name="Vernes S.C."/>
            <person name="Myers E.W."/>
            <person name="Teeling E.C."/>
        </authorList>
    </citation>
    <scope>NUCLEOTIDE SEQUENCE [LARGE SCALE GENOMIC DNA]</scope>
    <source>
        <strain evidence="2">Bat1K_MPI-CBG_1</strain>
    </source>
</reference>
<evidence type="ECO:0000313" key="3">
    <source>
        <dbReference type="Proteomes" id="UP000664940"/>
    </source>
</evidence>
<dbReference type="AlphaFoldDB" id="A0A834EMR7"/>
<proteinExistence type="predicted"/>
<organism evidence="2 3">
    <name type="scientific">Phyllostomus discolor</name>
    <name type="common">pale spear-nosed bat</name>
    <dbReference type="NCBI Taxonomy" id="89673"/>
    <lineage>
        <taxon>Eukaryota</taxon>
        <taxon>Metazoa</taxon>
        <taxon>Chordata</taxon>
        <taxon>Craniata</taxon>
        <taxon>Vertebrata</taxon>
        <taxon>Euteleostomi</taxon>
        <taxon>Mammalia</taxon>
        <taxon>Eutheria</taxon>
        <taxon>Laurasiatheria</taxon>
        <taxon>Chiroptera</taxon>
        <taxon>Yangochiroptera</taxon>
        <taxon>Phyllostomidae</taxon>
        <taxon>Phyllostominae</taxon>
        <taxon>Phyllostomus</taxon>
    </lineage>
</organism>